<feature type="transmembrane region" description="Helical" evidence="1">
    <location>
        <begin position="31"/>
        <end position="49"/>
    </location>
</feature>
<dbReference type="EMBL" id="LT605205">
    <property type="protein sequence ID" value="SCD20939.1"/>
    <property type="molecule type" value="Genomic_DNA"/>
</dbReference>
<keyword evidence="3" id="KW-1185">Reference proteome</keyword>
<evidence type="ECO:0000313" key="3">
    <source>
        <dbReference type="Proteomes" id="UP000187464"/>
    </source>
</evidence>
<evidence type="ECO:0000313" key="2">
    <source>
        <dbReference type="EMBL" id="SCD20939.1"/>
    </source>
</evidence>
<name>A0A1R3T4F0_9BACT</name>
<reference evidence="2 3" key="1">
    <citation type="submission" date="2016-08" db="EMBL/GenBank/DDBJ databases">
        <authorList>
            <person name="Seilhamer J.J."/>
        </authorList>
    </citation>
    <scope>NUCLEOTIDE SEQUENCE [LARGE SCALE GENOMIC DNA]</scope>
    <source>
        <strain evidence="2">M3/6</strain>
    </source>
</reference>
<keyword evidence="1" id="KW-1133">Transmembrane helix</keyword>
<dbReference type="RefSeq" id="WP_076930854.1">
    <property type="nucleotide sequence ID" value="NZ_LT605205.1"/>
</dbReference>
<dbReference type="STRING" id="1642647.PSM36_2134"/>
<sequence length="134" mass="15285">MLISGIVLIVSGILAVPPRVLPAKWIDLILRYRACFSIICLIFGVWELIIYIQNIFTDNNLFIGIVGLLFSIAKINMGIILGYKLMEKQILKWNNKKTVDGLYKRNVDFILFKTNMSFIVIGLGVCQVLIAFFR</sequence>
<proteinExistence type="predicted"/>
<feature type="transmembrane region" description="Helical" evidence="1">
    <location>
        <begin position="110"/>
        <end position="133"/>
    </location>
</feature>
<feature type="transmembrane region" description="Helical" evidence="1">
    <location>
        <begin position="61"/>
        <end position="83"/>
    </location>
</feature>
<keyword evidence="1" id="KW-0812">Transmembrane</keyword>
<dbReference type="Proteomes" id="UP000187464">
    <property type="component" value="Chromosome I"/>
</dbReference>
<gene>
    <name evidence="2" type="ORF">PSM36_2134</name>
</gene>
<accession>A0A1R3T4F0</accession>
<evidence type="ECO:0000256" key="1">
    <source>
        <dbReference type="SAM" id="Phobius"/>
    </source>
</evidence>
<protein>
    <submittedName>
        <fullName evidence="2">Putative membrane protein</fullName>
    </submittedName>
</protein>
<dbReference type="KEGG" id="psac:PSM36_2134"/>
<organism evidence="2 3">
    <name type="scientific">Proteiniphilum saccharofermentans</name>
    <dbReference type="NCBI Taxonomy" id="1642647"/>
    <lineage>
        <taxon>Bacteria</taxon>
        <taxon>Pseudomonadati</taxon>
        <taxon>Bacteroidota</taxon>
        <taxon>Bacteroidia</taxon>
        <taxon>Bacteroidales</taxon>
        <taxon>Dysgonomonadaceae</taxon>
        <taxon>Proteiniphilum</taxon>
    </lineage>
</organism>
<keyword evidence="1" id="KW-0472">Membrane</keyword>
<dbReference type="AlphaFoldDB" id="A0A1R3T4F0"/>